<organism evidence="2">
    <name type="scientific">Sesamum latifolium</name>
    <dbReference type="NCBI Taxonomy" id="2727402"/>
    <lineage>
        <taxon>Eukaryota</taxon>
        <taxon>Viridiplantae</taxon>
        <taxon>Streptophyta</taxon>
        <taxon>Embryophyta</taxon>
        <taxon>Tracheophyta</taxon>
        <taxon>Spermatophyta</taxon>
        <taxon>Magnoliopsida</taxon>
        <taxon>eudicotyledons</taxon>
        <taxon>Gunneridae</taxon>
        <taxon>Pentapetalae</taxon>
        <taxon>asterids</taxon>
        <taxon>lamiids</taxon>
        <taxon>Lamiales</taxon>
        <taxon>Pedaliaceae</taxon>
        <taxon>Sesamum</taxon>
    </lineage>
</organism>
<protein>
    <recommendedName>
        <fullName evidence="1">Retroviral polymerase SH3-like domain-containing protein</fullName>
    </recommendedName>
</protein>
<evidence type="ECO:0000313" key="2">
    <source>
        <dbReference type="EMBL" id="KAL0405952.1"/>
    </source>
</evidence>
<reference evidence="2" key="2">
    <citation type="journal article" date="2024" name="Plant">
        <title>Genomic evolution and insights into agronomic trait innovations of Sesamum species.</title>
        <authorList>
            <person name="Miao H."/>
            <person name="Wang L."/>
            <person name="Qu L."/>
            <person name="Liu H."/>
            <person name="Sun Y."/>
            <person name="Le M."/>
            <person name="Wang Q."/>
            <person name="Wei S."/>
            <person name="Zheng Y."/>
            <person name="Lin W."/>
            <person name="Duan Y."/>
            <person name="Cao H."/>
            <person name="Xiong S."/>
            <person name="Wang X."/>
            <person name="Wei L."/>
            <person name="Li C."/>
            <person name="Ma Q."/>
            <person name="Ju M."/>
            <person name="Zhao R."/>
            <person name="Li G."/>
            <person name="Mu C."/>
            <person name="Tian Q."/>
            <person name="Mei H."/>
            <person name="Zhang T."/>
            <person name="Gao T."/>
            <person name="Zhang H."/>
        </authorList>
    </citation>
    <scope>NUCLEOTIDE SEQUENCE</scope>
    <source>
        <strain evidence="2">KEN1</strain>
    </source>
</reference>
<gene>
    <name evidence="2" type="ORF">Slati_3909100</name>
</gene>
<reference evidence="2" key="1">
    <citation type="submission" date="2020-06" db="EMBL/GenBank/DDBJ databases">
        <authorList>
            <person name="Li T."/>
            <person name="Hu X."/>
            <person name="Zhang T."/>
            <person name="Song X."/>
            <person name="Zhang H."/>
            <person name="Dai N."/>
            <person name="Sheng W."/>
            <person name="Hou X."/>
            <person name="Wei L."/>
        </authorList>
    </citation>
    <scope>NUCLEOTIDE SEQUENCE</scope>
    <source>
        <strain evidence="2">KEN1</strain>
        <tissue evidence="2">Leaf</tissue>
    </source>
</reference>
<accession>A0AAW2TNQ0</accession>
<proteinExistence type="predicted"/>
<sequence>MAPSKTVAHTLYEIWHGKPASYKYLRVWGSPAYIKRLVEDKLDSRYSLCKFVGYLKETAGYYFYDPFEQKVFVSRNTVFLGKGFPMDSRRDKVLLDETSEAPQQNNAASFEPMIFTDSVPVLRRSTR</sequence>
<evidence type="ECO:0000259" key="1">
    <source>
        <dbReference type="Pfam" id="PF25597"/>
    </source>
</evidence>
<dbReference type="Pfam" id="PF25597">
    <property type="entry name" value="SH3_retrovirus"/>
    <property type="match status" value="1"/>
</dbReference>
<name>A0AAW2TNQ0_9LAMI</name>
<dbReference type="AlphaFoldDB" id="A0AAW2TNQ0"/>
<comment type="caution">
    <text evidence="2">The sequence shown here is derived from an EMBL/GenBank/DDBJ whole genome shotgun (WGS) entry which is preliminary data.</text>
</comment>
<dbReference type="InterPro" id="IPR057670">
    <property type="entry name" value="SH3_retrovirus"/>
</dbReference>
<feature type="domain" description="Retroviral polymerase SH3-like" evidence="1">
    <location>
        <begin position="34"/>
        <end position="87"/>
    </location>
</feature>
<dbReference type="EMBL" id="JACGWN010000014">
    <property type="protein sequence ID" value="KAL0405952.1"/>
    <property type="molecule type" value="Genomic_DNA"/>
</dbReference>